<dbReference type="NCBIfam" id="TIGR00933">
    <property type="entry name" value="2a38"/>
    <property type="match status" value="1"/>
</dbReference>
<feature type="transmembrane region" description="Helical" evidence="10">
    <location>
        <begin position="79"/>
        <end position="103"/>
    </location>
</feature>
<reference evidence="11" key="1">
    <citation type="journal article" date="2020" name="mSystems">
        <title>Genome- and Community-Level Interaction Insights into Carbon Utilization and Element Cycling Functions of Hydrothermarchaeota in Hydrothermal Sediment.</title>
        <authorList>
            <person name="Zhou Z."/>
            <person name="Liu Y."/>
            <person name="Xu W."/>
            <person name="Pan J."/>
            <person name="Luo Z.H."/>
            <person name="Li M."/>
        </authorList>
    </citation>
    <scope>NUCLEOTIDE SEQUENCE [LARGE SCALE GENOMIC DNA]</scope>
    <source>
        <strain evidence="11">SpSt-81</strain>
    </source>
</reference>
<comment type="subcellular location">
    <subcellularLocation>
        <location evidence="1">Cell membrane</location>
        <topology evidence="1">Multi-pass membrane protein</topology>
    </subcellularLocation>
</comment>
<evidence type="ECO:0000256" key="9">
    <source>
        <dbReference type="ARBA" id="ARBA00023136"/>
    </source>
</evidence>
<evidence type="ECO:0000256" key="3">
    <source>
        <dbReference type="ARBA" id="ARBA00022475"/>
    </source>
</evidence>
<evidence type="ECO:0000256" key="5">
    <source>
        <dbReference type="ARBA" id="ARBA00022692"/>
    </source>
</evidence>
<evidence type="ECO:0000256" key="2">
    <source>
        <dbReference type="ARBA" id="ARBA00022448"/>
    </source>
</evidence>
<gene>
    <name evidence="11" type="ORF">ENW00_03705</name>
</gene>
<keyword evidence="6" id="KW-0630">Potassium</keyword>
<evidence type="ECO:0000256" key="10">
    <source>
        <dbReference type="SAM" id="Phobius"/>
    </source>
</evidence>
<dbReference type="PANTHER" id="PTHR32024">
    <property type="entry name" value="TRK SYSTEM POTASSIUM UPTAKE PROTEIN TRKG-RELATED"/>
    <property type="match status" value="1"/>
</dbReference>
<evidence type="ECO:0000256" key="8">
    <source>
        <dbReference type="ARBA" id="ARBA00023065"/>
    </source>
</evidence>
<keyword evidence="9 10" id="KW-0472">Membrane</keyword>
<keyword evidence="5 10" id="KW-0812">Transmembrane</keyword>
<evidence type="ECO:0000256" key="7">
    <source>
        <dbReference type="ARBA" id="ARBA00022989"/>
    </source>
</evidence>
<keyword evidence="4" id="KW-0633">Potassium transport</keyword>
<dbReference type="InterPro" id="IPR003445">
    <property type="entry name" value="Cat_transpt"/>
</dbReference>
<evidence type="ECO:0000313" key="11">
    <source>
        <dbReference type="EMBL" id="HFX13251.1"/>
    </source>
</evidence>
<comment type="caution">
    <text evidence="11">The sequence shown here is derived from an EMBL/GenBank/DDBJ whole genome shotgun (WGS) entry which is preliminary data.</text>
</comment>
<proteinExistence type="predicted"/>
<feature type="transmembrane region" description="Helical" evidence="10">
    <location>
        <begin position="166"/>
        <end position="185"/>
    </location>
</feature>
<sequence length="452" mass="49824">MIDGEIVSKKRGLNPALFLILSFGAVILAGTLLLMLPFSSAEGKFTDFLTALFTATSATCVTGLVVVDTGTYWSHFGHLVILLLIQIGGLSYAVIATGMMLLLNRKIQLKERLFLRYSLNTTSLRGIVSFLKSVLIIVFIFELLGTISLFFVFIKDYSFLKSLKFAIFHSVSAFCNAGFDLLGGFKSFIGYVSNSHLVFTITSLIVIGGIGFIVIYDFIQKFTKRKLHLSLHSKMAIVTTVFLIIIGTIFIFMLEYNNPKTLKPLNLWSKFLASFFQSVTPRTAGFSTLDIGKLNPSTLLFLMVLMFIGASPGGTGGGIKTVTFLVLWLSVVAVILERKNLHFKDRTITWDNVKRAYTVFLLSITLVILGWFILLITEPFPPLSILFEVVSAFGTVGLSTGITPYLSPFAKLVIIFIMFLGRVGTVTAGMAILVPVSKRSHVEYPTEEVSIG</sequence>
<protein>
    <submittedName>
        <fullName evidence="11">Trk family potassium uptake protein</fullName>
    </submittedName>
</protein>
<accession>A0A7C3MKK3</accession>
<dbReference type="InterPro" id="IPR004772">
    <property type="entry name" value="TrkH"/>
</dbReference>
<evidence type="ECO:0000256" key="1">
    <source>
        <dbReference type="ARBA" id="ARBA00004651"/>
    </source>
</evidence>
<feature type="transmembrane region" description="Helical" evidence="10">
    <location>
        <begin position="383"/>
        <end position="406"/>
    </location>
</feature>
<keyword evidence="8" id="KW-0406">Ion transport</keyword>
<dbReference type="EMBL" id="DTIN01000013">
    <property type="protein sequence ID" value="HFX13251.1"/>
    <property type="molecule type" value="Genomic_DNA"/>
</dbReference>
<keyword evidence="3" id="KW-1003">Cell membrane</keyword>
<feature type="transmembrane region" description="Helical" evidence="10">
    <location>
        <begin position="413"/>
        <end position="434"/>
    </location>
</feature>
<evidence type="ECO:0000256" key="4">
    <source>
        <dbReference type="ARBA" id="ARBA00022538"/>
    </source>
</evidence>
<evidence type="ECO:0000256" key="6">
    <source>
        <dbReference type="ARBA" id="ARBA00022958"/>
    </source>
</evidence>
<feature type="transmembrane region" description="Helical" evidence="10">
    <location>
        <begin position="197"/>
        <end position="216"/>
    </location>
</feature>
<feature type="transmembrane region" description="Helical" evidence="10">
    <location>
        <begin position="317"/>
        <end position="336"/>
    </location>
</feature>
<dbReference type="GO" id="GO:0005886">
    <property type="term" value="C:plasma membrane"/>
    <property type="evidence" value="ECO:0007669"/>
    <property type="project" value="UniProtKB-SubCell"/>
</dbReference>
<dbReference type="Pfam" id="PF02386">
    <property type="entry name" value="TrkH"/>
    <property type="match status" value="1"/>
</dbReference>
<dbReference type="GO" id="GO:0015379">
    <property type="term" value="F:potassium:chloride symporter activity"/>
    <property type="evidence" value="ECO:0007669"/>
    <property type="project" value="InterPro"/>
</dbReference>
<feature type="transmembrane region" description="Helical" evidence="10">
    <location>
        <begin position="48"/>
        <end position="67"/>
    </location>
</feature>
<dbReference type="PANTHER" id="PTHR32024:SF1">
    <property type="entry name" value="KTR SYSTEM POTASSIUM UPTAKE PROTEIN B"/>
    <property type="match status" value="1"/>
</dbReference>
<dbReference type="AlphaFoldDB" id="A0A7C3MKK3"/>
<feature type="transmembrane region" description="Helical" evidence="10">
    <location>
        <begin position="236"/>
        <end position="254"/>
    </location>
</feature>
<feature type="transmembrane region" description="Helical" evidence="10">
    <location>
        <begin position="16"/>
        <end position="36"/>
    </location>
</feature>
<feature type="transmembrane region" description="Helical" evidence="10">
    <location>
        <begin position="124"/>
        <end position="154"/>
    </location>
</feature>
<keyword evidence="2" id="KW-0813">Transport</keyword>
<organism evidence="11">
    <name type="scientific">Dictyoglomus thermophilum</name>
    <dbReference type="NCBI Taxonomy" id="14"/>
    <lineage>
        <taxon>Bacteria</taxon>
        <taxon>Pseudomonadati</taxon>
        <taxon>Dictyoglomota</taxon>
        <taxon>Dictyoglomia</taxon>
        <taxon>Dictyoglomales</taxon>
        <taxon>Dictyoglomaceae</taxon>
        <taxon>Dictyoglomus</taxon>
    </lineage>
</organism>
<feature type="transmembrane region" description="Helical" evidence="10">
    <location>
        <begin position="357"/>
        <end position="377"/>
    </location>
</feature>
<name>A0A7C3MKK3_DICTH</name>
<keyword evidence="7 10" id="KW-1133">Transmembrane helix</keyword>